<keyword evidence="2" id="KW-1185">Reference proteome</keyword>
<accession>A0AAV7LKK7</accession>
<protein>
    <submittedName>
        <fullName evidence="1">Uncharacterized protein</fullName>
    </submittedName>
</protein>
<gene>
    <name evidence="1" type="ORF">NDU88_004686</name>
</gene>
<name>A0AAV7LKK7_PLEWA</name>
<evidence type="ECO:0000313" key="2">
    <source>
        <dbReference type="Proteomes" id="UP001066276"/>
    </source>
</evidence>
<proteinExistence type="predicted"/>
<organism evidence="1 2">
    <name type="scientific">Pleurodeles waltl</name>
    <name type="common">Iberian ribbed newt</name>
    <dbReference type="NCBI Taxonomy" id="8319"/>
    <lineage>
        <taxon>Eukaryota</taxon>
        <taxon>Metazoa</taxon>
        <taxon>Chordata</taxon>
        <taxon>Craniata</taxon>
        <taxon>Vertebrata</taxon>
        <taxon>Euteleostomi</taxon>
        <taxon>Amphibia</taxon>
        <taxon>Batrachia</taxon>
        <taxon>Caudata</taxon>
        <taxon>Salamandroidea</taxon>
        <taxon>Salamandridae</taxon>
        <taxon>Pleurodelinae</taxon>
        <taxon>Pleurodeles</taxon>
    </lineage>
</organism>
<evidence type="ECO:0000313" key="1">
    <source>
        <dbReference type="EMBL" id="KAJ1091567.1"/>
    </source>
</evidence>
<dbReference type="AlphaFoldDB" id="A0AAV7LKK7"/>
<reference evidence="1" key="1">
    <citation type="journal article" date="2022" name="bioRxiv">
        <title>Sequencing and chromosome-scale assembly of the giantPleurodeles waltlgenome.</title>
        <authorList>
            <person name="Brown T."/>
            <person name="Elewa A."/>
            <person name="Iarovenko S."/>
            <person name="Subramanian E."/>
            <person name="Araus A.J."/>
            <person name="Petzold A."/>
            <person name="Susuki M."/>
            <person name="Suzuki K.-i.T."/>
            <person name="Hayashi T."/>
            <person name="Toyoda A."/>
            <person name="Oliveira C."/>
            <person name="Osipova E."/>
            <person name="Leigh N.D."/>
            <person name="Simon A."/>
            <person name="Yun M.H."/>
        </authorList>
    </citation>
    <scope>NUCLEOTIDE SEQUENCE</scope>
    <source>
        <strain evidence="1">20211129_DDA</strain>
        <tissue evidence="1">Liver</tissue>
    </source>
</reference>
<dbReference type="Proteomes" id="UP001066276">
    <property type="component" value="Chromosome 11"/>
</dbReference>
<sequence length="170" mass="18807">MALRTGAPTLAWTLGIPEASKDTAAHQQSMRRTMMSIMVGTPTLRAADRALRTDVTRPAQASRGCTTRAQCAVSHRGDLQAVKRDLSSDHGEVRRDLDKIGERVVALEHKDDGCSEEIEWLQQEKLVLRGELIAISAEENRCHRDNGEALEKSVVELEAIHNCTGAHMVW</sequence>
<comment type="caution">
    <text evidence="1">The sequence shown here is derived from an EMBL/GenBank/DDBJ whole genome shotgun (WGS) entry which is preliminary data.</text>
</comment>
<dbReference type="EMBL" id="JANPWB010000015">
    <property type="protein sequence ID" value="KAJ1091567.1"/>
    <property type="molecule type" value="Genomic_DNA"/>
</dbReference>